<name>A0A804L9P2_MUSAM</name>
<gene>
    <name evidence="1" type="ORF">GSMUA_05450.1</name>
</gene>
<dbReference type="InParanoid" id="A0A804L9P2"/>
<keyword evidence="3" id="KW-1185">Reference proteome</keyword>
<proteinExistence type="predicted"/>
<dbReference type="AlphaFoldDB" id="A0A804L9P2"/>
<protein>
    <submittedName>
        <fullName evidence="1">(wild Malaysian banana) hypothetical protein</fullName>
    </submittedName>
</protein>
<evidence type="ECO:0000313" key="1">
    <source>
        <dbReference type="EMBL" id="CAG1865083.1"/>
    </source>
</evidence>
<evidence type="ECO:0000313" key="3">
    <source>
        <dbReference type="Proteomes" id="UP000012960"/>
    </source>
</evidence>
<dbReference type="EnsemblPlants" id="Ma11_t19660.1">
    <property type="protein sequence ID" value="Ma11_p19660.1"/>
    <property type="gene ID" value="Ma11_g19660"/>
</dbReference>
<sequence length="56" mass="6504">MMHLLEGSRCLINHFQAPVLPTHTATEREKKSLWFICIQASTCTGQIEAFFRPYLH</sequence>
<organism evidence="2 3">
    <name type="scientific">Musa acuminata subsp. malaccensis</name>
    <name type="common">Wild banana</name>
    <name type="synonym">Musa malaccensis</name>
    <dbReference type="NCBI Taxonomy" id="214687"/>
    <lineage>
        <taxon>Eukaryota</taxon>
        <taxon>Viridiplantae</taxon>
        <taxon>Streptophyta</taxon>
        <taxon>Embryophyta</taxon>
        <taxon>Tracheophyta</taxon>
        <taxon>Spermatophyta</taxon>
        <taxon>Magnoliopsida</taxon>
        <taxon>Liliopsida</taxon>
        <taxon>Zingiberales</taxon>
        <taxon>Musaceae</taxon>
        <taxon>Musa</taxon>
    </lineage>
</organism>
<accession>A0A804L9P2</accession>
<reference evidence="1" key="1">
    <citation type="submission" date="2021-03" db="EMBL/GenBank/DDBJ databases">
        <authorList>
            <consortium name="Genoscope - CEA"/>
            <person name="William W."/>
        </authorList>
    </citation>
    <scope>NUCLEOTIDE SEQUENCE</scope>
    <source>
        <strain evidence="1">Doubled-haploid Pahang</strain>
    </source>
</reference>
<dbReference type="EMBL" id="HG996475">
    <property type="protein sequence ID" value="CAG1865083.1"/>
    <property type="molecule type" value="Genomic_DNA"/>
</dbReference>
<evidence type="ECO:0000313" key="2">
    <source>
        <dbReference type="EnsemblPlants" id="Ma11_p19660.1"/>
    </source>
</evidence>
<dbReference type="Gramene" id="Ma11_t19660.1">
    <property type="protein sequence ID" value="Ma11_p19660.1"/>
    <property type="gene ID" value="Ma11_g19660"/>
</dbReference>
<reference evidence="2" key="2">
    <citation type="submission" date="2021-05" db="UniProtKB">
        <authorList>
            <consortium name="EnsemblPlants"/>
        </authorList>
    </citation>
    <scope>IDENTIFICATION</scope>
    <source>
        <strain evidence="2">subsp. malaccensis</strain>
    </source>
</reference>
<dbReference type="Proteomes" id="UP000012960">
    <property type="component" value="Unplaced"/>
</dbReference>